<dbReference type="GO" id="GO:0005524">
    <property type="term" value="F:ATP binding"/>
    <property type="evidence" value="ECO:0007669"/>
    <property type="project" value="UniProtKB-KW"/>
</dbReference>
<keyword evidence="2" id="KW-0547">Nucleotide-binding</keyword>
<evidence type="ECO:0000313" key="3">
    <source>
        <dbReference type="Proteomes" id="UP000249451"/>
    </source>
</evidence>
<reference evidence="2 3" key="1">
    <citation type="submission" date="2017-11" db="EMBL/GenBank/DDBJ databases">
        <title>Infants hospitalized years apart are colonized by the same room-sourced microbial strains.</title>
        <authorList>
            <person name="Brooks B."/>
            <person name="Olm M.R."/>
            <person name="Firek B.A."/>
            <person name="Baker R."/>
            <person name="Thomas B.C."/>
            <person name="Morowitz M.J."/>
            <person name="Banfield J.F."/>
        </authorList>
    </citation>
    <scope>NUCLEOTIDE SEQUENCE [LARGE SCALE GENOMIC DNA]</scope>
    <source>
        <strain evidence="2">S2_012_000_R3_87</strain>
    </source>
</reference>
<dbReference type="AlphaFoldDB" id="A0A2W5B064"/>
<dbReference type="EMBL" id="QFNY01000254">
    <property type="protein sequence ID" value="PZO98787.1"/>
    <property type="molecule type" value="Genomic_DNA"/>
</dbReference>
<sequence>MTTATSHSTQALQQKRNARSASGLTMDAITLEVTDGAATRRVLNEVSLHIAPGELVGITGPS</sequence>
<evidence type="ECO:0000313" key="2">
    <source>
        <dbReference type="EMBL" id="PZO98787.1"/>
    </source>
</evidence>
<feature type="region of interest" description="Disordered" evidence="1">
    <location>
        <begin position="1"/>
        <end position="21"/>
    </location>
</feature>
<feature type="non-terminal residue" evidence="2">
    <location>
        <position position="62"/>
    </location>
</feature>
<gene>
    <name evidence="2" type="ORF">DI609_09775</name>
</gene>
<organism evidence="2 3">
    <name type="scientific">Corynebacterium urealyticum</name>
    <dbReference type="NCBI Taxonomy" id="43771"/>
    <lineage>
        <taxon>Bacteria</taxon>
        <taxon>Bacillati</taxon>
        <taxon>Actinomycetota</taxon>
        <taxon>Actinomycetes</taxon>
        <taxon>Mycobacteriales</taxon>
        <taxon>Corynebacteriaceae</taxon>
        <taxon>Corynebacterium</taxon>
    </lineage>
</organism>
<evidence type="ECO:0000256" key="1">
    <source>
        <dbReference type="SAM" id="MobiDB-lite"/>
    </source>
</evidence>
<comment type="caution">
    <text evidence="2">The sequence shown here is derived from an EMBL/GenBank/DDBJ whole genome shotgun (WGS) entry which is preliminary data.</text>
</comment>
<dbReference type="Proteomes" id="UP000249451">
    <property type="component" value="Unassembled WGS sequence"/>
</dbReference>
<protein>
    <submittedName>
        <fullName evidence="2">ABC transporter ATP-binding protein</fullName>
    </submittedName>
</protein>
<proteinExistence type="predicted"/>
<name>A0A2W5B064_9CORY</name>
<accession>A0A2W5B064</accession>
<dbReference type="InterPro" id="IPR027417">
    <property type="entry name" value="P-loop_NTPase"/>
</dbReference>
<dbReference type="Gene3D" id="3.40.50.300">
    <property type="entry name" value="P-loop containing nucleotide triphosphate hydrolases"/>
    <property type="match status" value="1"/>
</dbReference>
<keyword evidence="2" id="KW-0067">ATP-binding</keyword>